<sequence length="71" mass="7290">MITVSVEVRTGRSTRTAKVSAPSIRRALELAGEGSPGTEVRVLFPIEPGEFFAGPNAARPDVDAPALAGAA</sequence>
<organism evidence="1 2">
    <name type="scientific">Rubrobacter marinus</name>
    <dbReference type="NCBI Taxonomy" id="2653852"/>
    <lineage>
        <taxon>Bacteria</taxon>
        <taxon>Bacillati</taxon>
        <taxon>Actinomycetota</taxon>
        <taxon>Rubrobacteria</taxon>
        <taxon>Rubrobacterales</taxon>
        <taxon>Rubrobacteraceae</taxon>
        <taxon>Rubrobacter</taxon>
    </lineage>
</organism>
<gene>
    <name evidence="1" type="ORF">GBA65_21945</name>
</gene>
<dbReference type="EMBL" id="CP045122">
    <property type="protein sequence ID" value="QIN81099.1"/>
    <property type="molecule type" value="Genomic_DNA"/>
</dbReference>
<geneLocation type="plasmid" evidence="1 2">
    <name>unnamed1</name>
</geneLocation>
<evidence type="ECO:0000313" key="1">
    <source>
        <dbReference type="EMBL" id="QIN81099.1"/>
    </source>
</evidence>
<reference evidence="1 2" key="1">
    <citation type="submission" date="2019-10" db="EMBL/GenBank/DDBJ databases">
        <title>Rubrobacter sp nov SCSIO 52915 isolated from a deep-sea sediment in the South China Sea.</title>
        <authorList>
            <person name="Chen R.W."/>
        </authorList>
    </citation>
    <scope>NUCLEOTIDE SEQUENCE [LARGE SCALE GENOMIC DNA]</scope>
    <source>
        <strain evidence="1 2">SCSIO 52915</strain>
        <plasmid evidence="1 2">unnamed1</plasmid>
    </source>
</reference>
<dbReference type="AlphaFoldDB" id="A0A6G8Q3S5"/>
<name>A0A6G8Q3S5_9ACTN</name>
<keyword evidence="1" id="KW-0614">Plasmid</keyword>
<keyword evidence="2" id="KW-1185">Reference proteome</keyword>
<proteinExistence type="predicted"/>
<evidence type="ECO:0000313" key="2">
    <source>
        <dbReference type="Proteomes" id="UP000502706"/>
    </source>
</evidence>
<protein>
    <submittedName>
        <fullName evidence="1">Uncharacterized protein</fullName>
    </submittedName>
</protein>
<dbReference type="KEGG" id="rmar:GBA65_21945"/>
<dbReference type="RefSeq" id="WP_166398812.1">
    <property type="nucleotide sequence ID" value="NZ_CP045122.1"/>
</dbReference>
<accession>A0A6G8Q3S5</accession>
<dbReference type="Proteomes" id="UP000502706">
    <property type="component" value="Plasmid unnamed1"/>
</dbReference>